<dbReference type="Pfam" id="PF01553">
    <property type="entry name" value="Acyltransferase"/>
    <property type="match status" value="1"/>
</dbReference>
<evidence type="ECO:0000256" key="1">
    <source>
        <dbReference type="ARBA" id="ARBA00022679"/>
    </source>
</evidence>
<feature type="domain" description="Phospholipid/glycerol acyltransferase" evidence="3">
    <location>
        <begin position="34"/>
        <end position="144"/>
    </location>
</feature>
<dbReference type="PANTHER" id="PTHR10434:SF40">
    <property type="entry name" value="1-ACYL-SN-GLYCEROL-3-PHOSPHATE ACYLTRANSFERASE"/>
    <property type="match status" value="1"/>
</dbReference>
<dbReference type="EMBL" id="BAYM01000244">
    <property type="protein sequence ID" value="GAN37544.1"/>
    <property type="molecule type" value="Genomic_DNA"/>
</dbReference>
<dbReference type="InterPro" id="IPR002123">
    <property type="entry name" value="Plipid/glycerol_acylTrfase"/>
</dbReference>
<dbReference type="SUPFAM" id="SSF69593">
    <property type="entry name" value="Glycerol-3-phosphate (1)-acyltransferase"/>
    <property type="match status" value="1"/>
</dbReference>
<dbReference type="SMART" id="SM00563">
    <property type="entry name" value="PlsC"/>
    <property type="match status" value="1"/>
</dbReference>
<name>A0A0C9PZA3_LACPA</name>
<accession>A0A0C9PZA3</accession>
<dbReference type="PANTHER" id="PTHR10434">
    <property type="entry name" value="1-ACYL-SN-GLYCEROL-3-PHOSPHATE ACYLTRANSFERASE"/>
    <property type="match status" value="1"/>
</dbReference>
<dbReference type="CDD" id="cd07989">
    <property type="entry name" value="LPLAT_AGPAT-like"/>
    <property type="match status" value="1"/>
</dbReference>
<evidence type="ECO:0000313" key="4">
    <source>
        <dbReference type="EMBL" id="GAN37544.1"/>
    </source>
</evidence>
<dbReference type="Proteomes" id="UP000032552">
    <property type="component" value="Unassembled WGS sequence"/>
</dbReference>
<evidence type="ECO:0000259" key="3">
    <source>
        <dbReference type="SMART" id="SM00563"/>
    </source>
</evidence>
<organism evidence="4 5">
    <name type="scientific">Lacticaseibacillus paracasei NRIC 0644</name>
    <dbReference type="NCBI Taxonomy" id="1435038"/>
    <lineage>
        <taxon>Bacteria</taxon>
        <taxon>Bacillati</taxon>
        <taxon>Bacillota</taxon>
        <taxon>Bacilli</taxon>
        <taxon>Lactobacillales</taxon>
        <taxon>Lactobacillaceae</taxon>
        <taxon>Lacticaseibacillus</taxon>
    </lineage>
</organism>
<evidence type="ECO:0000256" key="2">
    <source>
        <dbReference type="ARBA" id="ARBA00023315"/>
    </source>
</evidence>
<keyword evidence="1 4" id="KW-0808">Transferase</keyword>
<reference evidence="5" key="1">
    <citation type="submission" date="2014-05" db="EMBL/GenBank/DDBJ databases">
        <title>Whole genome sequencing of Lactobacillus casei NRIC0644.</title>
        <authorList>
            <person name="Atarashi H."/>
            <person name="Yoshida Y."/>
            <person name="Fujimura S."/>
            <person name="Tanaka N."/>
            <person name="Shiwa Y."/>
            <person name="Yoshikawa H."/>
            <person name="Okada S."/>
            <person name="Nakagawa J."/>
        </authorList>
    </citation>
    <scope>NUCLEOTIDE SEQUENCE [LARGE SCALE GENOMIC DNA]</scope>
    <source>
        <strain evidence="5">NRIC0644</strain>
    </source>
</reference>
<gene>
    <name evidence="4" type="ORF">LC0644_2133</name>
</gene>
<sequence length="216" mass="24325">MFYSFLRYIIAGLIWLINGHAQTQNKQQLPEGPFVLVAPHRTWLDPVFLALASWPHHFSFMAKSELFKNPLMRWLLVKVGAFPVDRAHPGPSAIKVPVRALKDEHKALMIFPTGSRYSADMKGGAILIAKLAKAPIVPAVYQGPGSFWSLFKRKPAIVRFGAPVEPPKGKLTDEALAAFSDKLQENFNALDYAINPEYKYVPDKKKYLEEKEHGEV</sequence>
<dbReference type="AlphaFoldDB" id="A0A0C9PZA3"/>
<dbReference type="GO" id="GO:0003841">
    <property type="term" value="F:1-acylglycerol-3-phosphate O-acyltransferase activity"/>
    <property type="evidence" value="ECO:0007669"/>
    <property type="project" value="TreeGrafter"/>
</dbReference>
<evidence type="ECO:0000313" key="5">
    <source>
        <dbReference type="Proteomes" id="UP000032552"/>
    </source>
</evidence>
<protein>
    <submittedName>
        <fullName evidence="4">1-acyl-sn-glycerol-3-phosphate acyltransferase</fullName>
    </submittedName>
</protein>
<comment type="caution">
    <text evidence="4">The sequence shown here is derived from an EMBL/GenBank/DDBJ whole genome shotgun (WGS) entry which is preliminary data.</text>
</comment>
<keyword evidence="2 4" id="KW-0012">Acyltransferase</keyword>
<dbReference type="GO" id="GO:0006654">
    <property type="term" value="P:phosphatidic acid biosynthetic process"/>
    <property type="evidence" value="ECO:0007669"/>
    <property type="project" value="TreeGrafter"/>
</dbReference>
<proteinExistence type="predicted"/>
<dbReference type="RefSeq" id="WP_003575293.1">
    <property type="nucleotide sequence ID" value="NZ_BAYM01000244.1"/>
</dbReference>